<evidence type="ECO:0000256" key="1">
    <source>
        <dbReference type="ARBA" id="ARBA00009011"/>
    </source>
</evidence>
<protein>
    <submittedName>
        <fullName evidence="5">PDZ domain-containing protein</fullName>
    </submittedName>
</protein>
<evidence type="ECO:0000259" key="2">
    <source>
        <dbReference type="PROSITE" id="PS50106"/>
    </source>
</evidence>
<sequence>MPCSLLCLIRVVLWLEKWHFELKSVNPYPQEGLSSSYRERSRQSESGRLHPLTACTRAIRVNPYPVQALENKVPVKPTGPFAESCYREDNKGENDSNGERLMTRHLIPPLLEEGHNFKLQVQLAHGSAIRIVSGFLNIKQLYELIARNYDQVKVDDILFCTVNTHRIRMDALMSYNIFNDDCIFAHIAGQKKEVTLVKTSPKLGLTIADNGIGKAFIKRIVPGALTFEKNPFLRVGDCIEKINNLSMVGRRHFDVVHYLQLLPIGLTFTMQVVEPRHIRFSVSFCGNPPLILRKRRTAIRFKSDGRVVMLPEPLNETIINKINDVIDLYFCLHDDDIANTIWQLAASSTNFPRFCNALKKSHVGILNFPENIFTDIWRIRNAYKKGYLLRDEADEEYAITDLPSTSGRDTLLTSSKNIKTWWN</sequence>
<dbReference type="InterPro" id="IPR055349">
    <property type="entry name" value="GH2_GIPC"/>
</dbReference>
<dbReference type="InterPro" id="IPR001478">
    <property type="entry name" value="PDZ"/>
</dbReference>
<dbReference type="PROSITE" id="PS50106">
    <property type="entry name" value="PDZ"/>
    <property type="match status" value="1"/>
</dbReference>
<feature type="domain" description="PDZ" evidence="2">
    <location>
        <begin position="193"/>
        <end position="260"/>
    </location>
</feature>
<dbReference type="Pfam" id="PF25082">
    <property type="entry name" value="GIPC1_GH2"/>
    <property type="match status" value="1"/>
</dbReference>
<dbReference type="InterPro" id="IPR036034">
    <property type="entry name" value="PDZ_sf"/>
</dbReference>
<dbReference type="WBParaSite" id="TCLT_0001010701-mRNA-1">
    <property type="protein sequence ID" value="TCLT_0001010701-mRNA-1"/>
    <property type="gene ID" value="TCLT_0001010701"/>
</dbReference>
<keyword evidence="4" id="KW-1185">Reference proteome</keyword>
<dbReference type="STRING" id="103827.A0A0N5DAB8"/>
<evidence type="ECO:0000313" key="3">
    <source>
        <dbReference type="EMBL" id="VDN07773.1"/>
    </source>
</evidence>
<reference evidence="5" key="1">
    <citation type="submission" date="2017-02" db="UniProtKB">
        <authorList>
            <consortium name="WormBaseParasite"/>
        </authorList>
    </citation>
    <scope>IDENTIFICATION</scope>
</reference>
<reference evidence="3 4" key="2">
    <citation type="submission" date="2018-11" db="EMBL/GenBank/DDBJ databases">
        <authorList>
            <consortium name="Pathogen Informatics"/>
        </authorList>
    </citation>
    <scope>NUCLEOTIDE SEQUENCE [LARGE SCALE GENOMIC DNA]</scope>
</reference>
<dbReference type="InterPro" id="IPR017379">
    <property type="entry name" value="GIPC1/2/3"/>
</dbReference>
<dbReference type="SMART" id="SM00228">
    <property type="entry name" value="PDZ"/>
    <property type="match status" value="1"/>
</dbReference>
<name>A0A0N5DAB8_THECL</name>
<dbReference type="EMBL" id="UYYF01004973">
    <property type="protein sequence ID" value="VDN07773.1"/>
    <property type="molecule type" value="Genomic_DNA"/>
</dbReference>
<gene>
    <name evidence="3" type="ORF">TCLT_LOCUS10096</name>
</gene>
<dbReference type="Gene3D" id="2.30.42.10">
    <property type="match status" value="1"/>
</dbReference>
<dbReference type="PANTHER" id="PTHR12259:SF1">
    <property type="entry name" value="GH21964P"/>
    <property type="match status" value="1"/>
</dbReference>
<proteinExistence type="inferred from homology"/>
<dbReference type="CDD" id="cd21180">
    <property type="entry name" value="GH2_GIPC"/>
    <property type="match status" value="1"/>
</dbReference>
<dbReference type="SUPFAM" id="SSF50156">
    <property type="entry name" value="PDZ domain-like"/>
    <property type="match status" value="1"/>
</dbReference>
<evidence type="ECO:0000313" key="4">
    <source>
        <dbReference type="Proteomes" id="UP000276776"/>
    </source>
</evidence>
<dbReference type="Proteomes" id="UP000276776">
    <property type="component" value="Unassembled WGS sequence"/>
</dbReference>
<dbReference type="Pfam" id="PF00595">
    <property type="entry name" value="PDZ"/>
    <property type="match status" value="1"/>
</dbReference>
<evidence type="ECO:0000313" key="5">
    <source>
        <dbReference type="WBParaSite" id="TCLT_0001010701-mRNA-1"/>
    </source>
</evidence>
<dbReference type="InterPro" id="IPR056814">
    <property type="entry name" value="GIPC1-3_GH1"/>
</dbReference>
<organism evidence="5">
    <name type="scientific">Thelazia callipaeda</name>
    <name type="common">Oriental eyeworm</name>
    <name type="synonym">Parasitic nematode</name>
    <dbReference type="NCBI Taxonomy" id="103827"/>
    <lineage>
        <taxon>Eukaryota</taxon>
        <taxon>Metazoa</taxon>
        <taxon>Ecdysozoa</taxon>
        <taxon>Nematoda</taxon>
        <taxon>Chromadorea</taxon>
        <taxon>Rhabditida</taxon>
        <taxon>Spirurina</taxon>
        <taxon>Spiruromorpha</taxon>
        <taxon>Thelazioidea</taxon>
        <taxon>Thelaziidae</taxon>
        <taxon>Thelazia</taxon>
    </lineage>
</organism>
<dbReference type="Pfam" id="PF25083">
    <property type="entry name" value="GIPC1_GH1"/>
    <property type="match status" value="1"/>
</dbReference>
<comment type="similarity">
    <text evidence="1">Belongs to the GIPC family.</text>
</comment>
<dbReference type="AlphaFoldDB" id="A0A0N5DAB8"/>
<accession>A0A0N5DAB8</accession>
<dbReference type="OrthoDB" id="6509831at2759"/>
<dbReference type="PANTHER" id="PTHR12259">
    <property type="entry name" value="RGS-GAIP INTERACTING PROTEIN GIPC"/>
    <property type="match status" value="1"/>
</dbReference>